<keyword evidence="10" id="KW-1185">Reference proteome</keyword>
<feature type="transmembrane region" description="Helical" evidence="7">
    <location>
        <begin position="211"/>
        <end position="228"/>
    </location>
</feature>
<dbReference type="SUPFAM" id="SSF53448">
    <property type="entry name" value="Nucleotide-diphospho-sugar transferases"/>
    <property type="match status" value="1"/>
</dbReference>
<name>A0A0N0GNA2_9NEIS</name>
<keyword evidence="4 7" id="KW-0812">Transmembrane</keyword>
<dbReference type="OrthoDB" id="9811884at2"/>
<keyword evidence="3 9" id="KW-0808">Transferase</keyword>
<evidence type="ECO:0000256" key="2">
    <source>
        <dbReference type="ARBA" id="ARBA00022676"/>
    </source>
</evidence>
<gene>
    <name evidence="9" type="primary">csbB</name>
    <name evidence="9" type="ORF">WG78_14410</name>
</gene>
<reference evidence="9 10" key="1">
    <citation type="submission" date="2015-07" db="EMBL/GenBank/DDBJ databases">
        <title>Draft genome sequence of the Amantichitinum ursilacus IGB-41, a new chitin-degrading bacterium.</title>
        <authorList>
            <person name="Kirstahler P."/>
            <person name="Guenther M."/>
            <person name="Grumaz C."/>
            <person name="Rupp S."/>
            <person name="Zibek S."/>
            <person name="Sohn K."/>
        </authorList>
    </citation>
    <scope>NUCLEOTIDE SEQUENCE [LARGE SCALE GENOMIC DNA]</scope>
    <source>
        <strain evidence="9 10">IGB-41</strain>
    </source>
</reference>
<dbReference type="CDD" id="cd04187">
    <property type="entry name" value="DPM1_like_bac"/>
    <property type="match status" value="1"/>
</dbReference>
<evidence type="ECO:0000256" key="6">
    <source>
        <dbReference type="ARBA" id="ARBA00023136"/>
    </source>
</evidence>
<dbReference type="PANTHER" id="PTHR48090">
    <property type="entry name" value="UNDECAPRENYL-PHOSPHATE 4-DEOXY-4-FORMAMIDO-L-ARABINOSE TRANSFERASE-RELATED"/>
    <property type="match status" value="1"/>
</dbReference>
<evidence type="ECO:0000313" key="10">
    <source>
        <dbReference type="Proteomes" id="UP000037939"/>
    </source>
</evidence>
<dbReference type="GO" id="GO:0005886">
    <property type="term" value="C:plasma membrane"/>
    <property type="evidence" value="ECO:0007669"/>
    <property type="project" value="TreeGrafter"/>
</dbReference>
<dbReference type="InterPro" id="IPR029044">
    <property type="entry name" value="Nucleotide-diphossugar_trans"/>
</dbReference>
<dbReference type="EC" id="2.4.-.-" evidence="9"/>
<dbReference type="InterPro" id="IPR001173">
    <property type="entry name" value="Glyco_trans_2-like"/>
</dbReference>
<evidence type="ECO:0000256" key="1">
    <source>
        <dbReference type="ARBA" id="ARBA00004141"/>
    </source>
</evidence>
<evidence type="ECO:0000313" key="9">
    <source>
        <dbReference type="EMBL" id="KPC52260.1"/>
    </source>
</evidence>
<sequence length="314" mass="35953">MTDKKIISIISPCYNEQDNVHELYTRVCWVMDQYPDYDFEYVFIDNASTDNTVALLKEIAAHDPRVKIIVNTRNFGHIRSPYWGFIQTTGDATVYLASDLQDPPEVIPEFIKGWEEGYKVVMATKPVSQSNPVVHTLRKTYYRLLDRMSDVRMVPDATGFGLYDKAVLDQVRAVNDPYPYLRGMICELGFEIKTIPFNQPRRLRGISKNNFYTLYDIAMLGIISHSLIPIRLASLFGFLLGGGSILVALLFLILKLIFWQTFPIGIAPIVIGMFFMFGILLLFIGILGEYIGSIHVYVQKRPIVVEKERINFTE</sequence>
<accession>A0A0N0GNA2</accession>
<keyword evidence="6 7" id="KW-0472">Membrane</keyword>
<dbReference type="AlphaFoldDB" id="A0A0N0GNA2"/>
<organism evidence="9 10">
    <name type="scientific">Amantichitinum ursilacus</name>
    <dbReference type="NCBI Taxonomy" id="857265"/>
    <lineage>
        <taxon>Bacteria</taxon>
        <taxon>Pseudomonadati</taxon>
        <taxon>Pseudomonadota</taxon>
        <taxon>Betaproteobacteria</taxon>
        <taxon>Neisseriales</taxon>
        <taxon>Chitinibacteraceae</taxon>
        <taxon>Amantichitinum</taxon>
    </lineage>
</organism>
<comment type="caution">
    <text evidence="9">The sequence shown here is derived from an EMBL/GenBank/DDBJ whole genome shotgun (WGS) entry which is preliminary data.</text>
</comment>
<dbReference type="RefSeq" id="WP_053938504.1">
    <property type="nucleotide sequence ID" value="NZ_LAQT01000010.1"/>
</dbReference>
<feature type="transmembrane region" description="Helical" evidence="7">
    <location>
        <begin position="266"/>
        <end position="287"/>
    </location>
</feature>
<dbReference type="EMBL" id="LAQT01000010">
    <property type="protein sequence ID" value="KPC52260.1"/>
    <property type="molecule type" value="Genomic_DNA"/>
</dbReference>
<dbReference type="GO" id="GO:0016757">
    <property type="term" value="F:glycosyltransferase activity"/>
    <property type="evidence" value="ECO:0007669"/>
    <property type="project" value="UniProtKB-KW"/>
</dbReference>
<comment type="subcellular location">
    <subcellularLocation>
        <location evidence="1">Membrane</location>
        <topology evidence="1">Multi-pass membrane protein</topology>
    </subcellularLocation>
</comment>
<evidence type="ECO:0000256" key="3">
    <source>
        <dbReference type="ARBA" id="ARBA00022679"/>
    </source>
</evidence>
<protein>
    <submittedName>
        <fullName evidence="9">Putative glycosyltransferase CsbB</fullName>
        <ecNumber evidence="9">2.4.-.-</ecNumber>
    </submittedName>
</protein>
<dbReference type="Gene3D" id="3.90.550.10">
    <property type="entry name" value="Spore Coat Polysaccharide Biosynthesis Protein SpsA, Chain A"/>
    <property type="match status" value="1"/>
</dbReference>
<dbReference type="Proteomes" id="UP000037939">
    <property type="component" value="Unassembled WGS sequence"/>
</dbReference>
<feature type="domain" description="Glycosyltransferase 2-like" evidence="8">
    <location>
        <begin position="8"/>
        <end position="170"/>
    </location>
</feature>
<dbReference type="STRING" id="857265.WG78_14410"/>
<evidence type="ECO:0000256" key="4">
    <source>
        <dbReference type="ARBA" id="ARBA00022692"/>
    </source>
</evidence>
<evidence type="ECO:0000256" key="5">
    <source>
        <dbReference type="ARBA" id="ARBA00022989"/>
    </source>
</evidence>
<dbReference type="Pfam" id="PF00535">
    <property type="entry name" value="Glycos_transf_2"/>
    <property type="match status" value="1"/>
</dbReference>
<feature type="transmembrane region" description="Helical" evidence="7">
    <location>
        <begin position="234"/>
        <end position="254"/>
    </location>
</feature>
<proteinExistence type="predicted"/>
<dbReference type="PANTHER" id="PTHR48090:SF1">
    <property type="entry name" value="PROPHAGE BACTOPRENOL GLUCOSYL TRANSFERASE HOMOLOG"/>
    <property type="match status" value="1"/>
</dbReference>
<dbReference type="InterPro" id="IPR050256">
    <property type="entry name" value="Glycosyltransferase_2"/>
</dbReference>
<evidence type="ECO:0000256" key="7">
    <source>
        <dbReference type="SAM" id="Phobius"/>
    </source>
</evidence>
<keyword evidence="5 7" id="KW-1133">Transmembrane helix</keyword>
<dbReference type="PATRIC" id="fig|857265.3.peg.2966"/>
<evidence type="ECO:0000259" key="8">
    <source>
        <dbReference type="Pfam" id="PF00535"/>
    </source>
</evidence>
<keyword evidence="2 9" id="KW-0328">Glycosyltransferase</keyword>